<evidence type="ECO:0000256" key="2">
    <source>
        <dbReference type="ARBA" id="ARBA00022475"/>
    </source>
</evidence>
<evidence type="ECO:0000313" key="10">
    <source>
        <dbReference type="Proteomes" id="UP001551695"/>
    </source>
</evidence>
<reference evidence="9 10" key="1">
    <citation type="submission" date="2024-06" db="EMBL/GenBank/DDBJ databases">
        <title>The Natural Products Discovery Center: Release of the First 8490 Sequenced Strains for Exploring Actinobacteria Biosynthetic Diversity.</title>
        <authorList>
            <person name="Kalkreuter E."/>
            <person name="Kautsar S.A."/>
            <person name="Yang D."/>
            <person name="Bader C.D."/>
            <person name="Teijaro C.N."/>
            <person name="Fluegel L."/>
            <person name="Davis C.M."/>
            <person name="Simpson J.R."/>
            <person name="Lauterbach L."/>
            <person name="Steele A.D."/>
            <person name="Gui C."/>
            <person name="Meng S."/>
            <person name="Li G."/>
            <person name="Viehrig K."/>
            <person name="Ye F."/>
            <person name="Su P."/>
            <person name="Kiefer A.F."/>
            <person name="Nichols A."/>
            <person name="Cepeda A.J."/>
            <person name="Yan W."/>
            <person name="Fan B."/>
            <person name="Jiang Y."/>
            <person name="Adhikari A."/>
            <person name="Zheng C.-J."/>
            <person name="Schuster L."/>
            <person name="Cowan T.M."/>
            <person name="Smanski M.J."/>
            <person name="Chevrette M.G."/>
            <person name="De Carvalho L.P.S."/>
            <person name="Shen B."/>
        </authorList>
    </citation>
    <scope>NUCLEOTIDE SEQUENCE [LARGE SCALE GENOMIC DNA]</scope>
    <source>
        <strain evidence="9 10">NPDC050403</strain>
    </source>
</reference>
<evidence type="ECO:0000256" key="1">
    <source>
        <dbReference type="ARBA" id="ARBA00004651"/>
    </source>
</evidence>
<feature type="transmembrane region" description="Helical" evidence="8">
    <location>
        <begin position="102"/>
        <end position="121"/>
    </location>
</feature>
<proteinExistence type="inferred from homology"/>
<feature type="transmembrane region" description="Helical" evidence="8">
    <location>
        <begin position="267"/>
        <end position="289"/>
    </location>
</feature>
<keyword evidence="2" id="KW-1003">Cell membrane</keyword>
<comment type="similarity">
    <text evidence="7">Belongs to the glycosyltransferase 87 family.</text>
</comment>
<keyword evidence="6 8" id="KW-0472">Membrane</keyword>
<feature type="transmembrane region" description="Helical" evidence="8">
    <location>
        <begin position="150"/>
        <end position="167"/>
    </location>
</feature>
<gene>
    <name evidence="9" type="ORF">AB0I48_19175</name>
</gene>
<feature type="transmembrane region" description="Helical" evidence="8">
    <location>
        <begin position="295"/>
        <end position="325"/>
    </location>
</feature>
<comment type="caution">
    <text evidence="9">The sequence shown here is derived from an EMBL/GenBank/DDBJ whole genome shotgun (WGS) entry which is preliminary data.</text>
</comment>
<feature type="transmembrane region" description="Helical" evidence="8">
    <location>
        <begin position="376"/>
        <end position="396"/>
    </location>
</feature>
<evidence type="ECO:0000256" key="3">
    <source>
        <dbReference type="ARBA" id="ARBA00022679"/>
    </source>
</evidence>
<evidence type="ECO:0000256" key="7">
    <source>
        <dbReference type="ARBA" id="ARBA00024033"/>
    </source>
</evidence>
<feature type="transmembrane region" description="Helical" evidence="8">
    <location>
        <begin position="205"/>
        <end position="224"/>
    </location>
</feature>
<keyword evidence="3" id="KW-0808">Transferase</keyword>
<protein>
    <submittedName>
        <fullName evidence="9">Glycosyltransferase 87 family protein</fullName>
    </submittedName>
</protein>
<sequence length="428" mass="47455">MRNSRPLDFPRTGPTFFVLAIGAVAALILVFTTVDPWLDKSGILVGGLDVHVYRDGAWRILHGRTLYTEPTFRGLLYTYTPFSALAFLPIERVPWSAVTDTWLAVNIVVLLGCVLLSWRILGYRIGRDLLGLSVLLTATCLFLEPVRTTLYYGQINLVLMLLVLWDWSRADGSRGRGFGVGIAAGIKLVPGYFVVQFLALRQWRAAATASGVFVATVAVSWVVLPEDSRRYWTSTFFQSGRIAVDTHPANQSLRGALAHLIGRPAPVWLWLLLAAAVAVLSSAVVAELYRCGERLLAVTLAGLTACMVSPYAWGHHWVWFVPLLVYLVHRAQYRRGWWIAAVALFLSTGAWAYHWSPTWVSIGVFLLPPSWPVSPLLINAYVLAYCGVLAGSMVLVRRTRREVVALPEGIEGSQWLPLPRRGSDVTVD</sequence>
<evidence type="ECO:0000256" key="4">
    <source>
        <dbReference type="ARBA" id="ARBA00022692"/>
    </source>
</evidence>
<keyword evidence="4 8" id="KW-0812">Transmembrane</keyword>
<comment type="subcellular location">
    <subcellularLocation>
        <location evidence="1">Cell membrane</location>
        <topology evidence="1">Multi-pass membrane protein</topology>
    </subcellularLocation>
</comment>
<feature type="transmembrane region" description="Helical" evidence="8">
    <location>
        <begin position="12"/>
        <end position="34"/>
    </location>
</feature>
<evidence type="ECO:0000313" key="9">
    <source>
        <dbReference type="EMBL" id="MEV0709690.1"/>
    </source>
</evidence>
<evidence type="ECO:0000256" key="8">
    <source>
        <dbReference type="SAM" id="Phobius"/>
    </source>
</evidence>
<dbReference type="EMBL" id="JBFAKC010000008">
    <property type="protein sequence ID" value="MEV0709690.1"/>
    <property type="molecule type" value="Genomic_DNA"/>
</dbReference>
<accession>A0ABV3FW93</accession>
<name>A0ABV3FW93_9NOCA</name>
<organism evidence="9 10">
    <name type="scientific">Nocardia aurea</name>
    <dbReference type="NCBI Taxonomy" id="2144174"/>
    <lineage>
        <taxon>Bacteria</taxon>
        <taxon>Bacillati</taxon>
        <taxon>Actinomycetota</taxon>
        <taxon>Actinomycetes</taxon>
        <taxon>Mycobacteriales</taxon>
        <taxon>Nocardiaceae</taxon>
        <taxon>Nocardia</taxon>
    </lineage>
</organism>
<dbReference type="Proteomes" id="UP001551695">
    <property type="component" value="Unassembled WGS sequence"/>
</dbReference>
<feature type="transmembrane region" description="Helical" evidence="8">
    <location>
        <begin position="337"/>
        <end position="356"/>
    </location>
</feature>
<keyword evidence="5 8" id="KW-1133">Transmembrane helix</keyword>
<dbReference type="InterPro" id="IPR018584">
    <property type="entry name" value="GT87"/>
</dbReference>
<feature type="transmembrane region" description="Helical" evidence="8">
    <location>
        <begin position="179"/>
        <end position="199"/>
    </location>
</feature>
<evidence type="ECO:0000256" key="6">
    <source>
        <dbReference type="ARBA" id="ARBA00023136"/>
    </source>
</evidence>
<evidence type="ECO:0000256" key="5">
    <source>
        <dbReference type="ARBA" id="ARBA00022989"/>
    </source>
</evidence>
<dbReference type="RefSeq" id="WP_357785423.1">
    <property type="nucleotide sequence ID" value="NZ_JBFAKC010000008.1"/>
</dbReference>
<keyword evidence="10" id="KW-1185">Reference proteome</keyword>
<dbReference type="Pfam" id="PF09594">
    <property type="entry name" value="GT87"/>
    <property type="match status" value="1"/>
</dbReference>